<dbReference type="EMBL" id="QEAN01000263">
    <property type="protein sequence ID" value="TPX41634.1"/>
    <property type="molecule type" value="Genomic_DNA"/>
</dbReference>
<gene>
    <name evidence="10" type="ORF">SeLEV6574_g06100</name>
    <name evidence="11" type="ORF">SeMB42_g05493</name>
</gene>
<organism evidence="11 12">
    <name type="scientific">Synchytrium endobioticum</name>
    <dbReference type="NCBI Taxonomy" id="286115"/>
    <lineage>
        <taxon>Eukaryota</taxon>
        <taxon>Fungi</taxon>
        <taxon>Fungi incertae sedis</taxon>
        <taxon>Chytridiomycota</taxon>
        <taxon>Chytridiomycota incertae sedis</taxon>
        <taxon>Chytridiomycetes</taxon>
        <taxon>Synchytriales</taxon>
        <taxon>Synchytriaceae</taxon>
        <taxon>Synchytrium</taxon>
    </lineage>
</organism>
<evidence type="ECO:0000256" key="5">
    <source>
        <dbReference type="ARBA" id="ARBA00023159"/>
    </source>
</evidence>
<keyword evidence="12" id="KW-1185">Reference proteome</keyword>
<keyword evidence="7" id="KW-0539">Nucleus</keyword>
<name>A0A507CR63_9FUNG</name>
<dbReference type="Pfam" id="PF09816">
    <property type="entry name" value="EAF"/>
    <property type="match status" value="1"/>
</dbReference>
<evidence type="ECO:0000313" key="13">
    <source>
        <dbReference type="Proteomes" id="UP000320475"/>
    </source>
</evidence>
<evidence type="ECO:0000313" key="10">
    <source>
        <dbReference type="EMBL" id="TPX41410.1"/>
    </source>
</evidence>
<dbReference type="VEuPathDB" id="FungiDB:SeMB42_g05493"/>
<dbReference type="PANTHER" id="PTHR15970:SF2">
    <property type="entry name" value="ELL-ASSOCIATED FACTOR EAF"/>
    <property type="match status" value="1"/>
</dbReference>
<evidence type="ECO:0000256" key="1">
    <source>
        <dbReference type="ARBA" id="ARBA00004123"/>
    </source>
</evidence>
<dbReference type="STRING" id="286115.A0A507CR63"/>
<dbReference type="AlphaFoldDB" id="A0A507CR63"/>
<dbReference type="PANTHER" id="PTHR15970">
    <property type="entry name" value="ELL-ASSOCIATED FACTOR EAF"/>
    <property type="match status" value="1"/>
</dbReference>
<comment type="caution">
    <text evidence="11">The sequence shown here is derived from an EMBL/GenBank/DDBJ whole genome shotgun (WGS) entry which is preliminary data.</text>
</comment>
<keyword evidence="4" id="KW-0805">Transcription regulation</keyword>
<dbReference type="Proteomes" id="UP000317494">
    <property type="component" value="Unassembled WGS sequence"/>
</dbReference>
<evidence type="ECO:0000256" key="2">
    <source>
        <dbReference type="ARBA" id="ARBA00007798"/>
    </source>
</evidence>
<dbReference type="GO" id="GO:0003711">
    <property type="term" value="F:transcription elongation factor activity"/>
    <property type="evidence" value="ECO:0007669"/>
    <property type="project" value="TreeGrafter"/>
</dbReference>
<keyword evidence="3" id="KW-0597">Phosphoprotein</keyword>
<keyword evidence="6" id="KW-0804">Transcription</keyword>
<evidence type="ECO:0000256" key="3">
    <source>
        <dbReference type="ARBA" id="ARBA00022553"/>
    </source>
</evidence>
<evidence type="ECO:0000313" key="11">
    <source>
        <dbReference type="EMBL" id="TPX41634.1"/>
    </source>
</evidence>
<comment type="subcellular location">
    <subcellularLocation>
        <location evidence="1">Nucleus</location>
    </subcellularLocation>
</comment>
<evidence type="ECO:0000256" key="8">
    <source>
        <dbReference type="SAM" id="MobiDB-lite"/>
    </source>
</evidence>
<feature type="domain" description="Transcription elongation factor Eaf N-terminal" evidence="9">
    <location>
        <begin position="12"/>
        <end position="112"/>
    </location>
</feature>
<feature type="region of interest" description="Disordered" evidence="8">
    <location>
        <begin position="287"/>
        <end position="319"/>
    </location>
</feature>
<dbReference type="GO" id="GO:0006368">
    <property type="term" value="P:transcription elongation by RNA polymerase II"/>
    <property type="evidence" value="ECO:0007669"/>
    <property type="project" value="InterPro"/>
</dbReference>
<dbReference type="GO" id="GO:0032783">
    <property type="term" value="C:super elongation complex"/>
    <property type="evidence" value="ECO:0007669"/>
    <property type="project" value="InterPro"/>
</dbReference>
<keyword evidence="5" id="KW-0010">Activator</keyword>
<dbReference type="EMBL" id="QEAM01000322">
    <property type="protein sequence ID" value="TPX41410.1"/>
    <property type="molecule type" value="Genomic_DNA"/>
</dbReference>
<proteinExistence type="inferred from homology"/>
<comment type="similarity">
    <text evidence="2">Belongs to the EAF family.</text>
</comment>
<feature type="region of interest" description="Disordered" evidence="8">
    <location>
        <begin position="112"/>
        <end position="219"/>
    </location>
</feature>
<sequence length="319" mass="33984">MMEASPVQPGTYKITLGKSLRSSGAPESVHILKYNHRPEAVTACTSGVLQKDADGGFVAQFTSQSAGRPQKYTAGPTTISPTTEFVAIFDPITHSYVLERLDCTLDFTHQRTSKPTLTHPNGALATPPPQFQNPRPLPPPPSAPTAHPLPIPPPLPTPPALPTPQTPHRPRSRGTPTLTVRTTSSNIPTSPPTQPKPFAVFTPPPVPSSQTSPSIPMHQRSLAEDPWAPPMTVEAPEGDPMEIEDAAFDDLFDEAMAADDWSHVDAAPAVLHPPDVVATTTLTTSTPAAKLTPRRGLFAASRIQSDSSSSSDEESSDDD</sequence>
<evidence type="ECO:0000256" key="7">
    <source>
        <dbReference type="ARBA" id="ARBA00023242"/>
    </source>
</evidence>
<dbReference type="InterPro" id="IPR019194">
    <property type="entry name" value="Tscrpt_elong_fac_Eaf_N"/>
</dbReference>
<evidence type="ECO:0000256" key="6">
    <source>
        <dbReference type="ARBA" id="ARBA00023163"/>
    </source>
</evidence>
<evidence type="ECO:0000259" key="9">
    <source>
        <dbReference type="Pfam" id="PF09816"/>
    </source>
</evidence>
<evidence type="ECO:0000313" key="12">
    <source>
        <dbReference type="Proteomes" id="UP000317494"/>
    </source>
</evidence>
<dbReference type="InterPro" id="IPR027093">
    <property type="entry name" value="EAF_fam"/>
</dbReference>
<protein>
    <recommendedName>
        <fullName evidence="9">Transcription elongation factor Eaf N-terminal domain-containing protein</fullName>
    </recommendedName>
</protein>
<accession>A0A507CR63</accession>
<dbReference type="Proteomes" id="UP000320475">
    <property type="component" value="Unassembled WGS sequence"/>
</dbReference>
<evidence type="ECO:0000256" key="4">
    <source>
        <dbReference type="ARBA" id="ARBA00023015"/>
    </source>
</evidence>
<feature type="compositionally biased region" description="Pro residues" evidence="8">
    <location>
        <begin position="126"/>
        <end position="167"/>
    </location>
</feature>
<reference evidence="12 13" key="1">
    <citation type="journal article" date="2019" name="Sci. Rep.">
        <title>Comparative genomics of chytrid fungi reveal insights into the obligate biotrophic and pathogenic lifestyle of Synchytrium endobioticum.</title>
        <authorList>
            <person name="van de Vossenberg B.T.L.H."/>
            <person name="Warris S."/>
            <person name="Nguyen H.D.T."/>
            <person name="van Gent-Pelzer M.P.E."/>
            <person name="Joly D.L."/>
            <person name="van de Geest H.C."/>
            <person name="Bonants P.J.M."/>
            <person name="Smith D.S."/>
            <person name="Levesque C.A."/>
            <person name="van der Lee T.A.J."/>
        </authorList>
    </citation>
    <scope>NUCLEOTIDE SEQUENCE [LARGE SCALE GENOMIC DNA]</scope>
    <source>
        <strain evidence="10 13">LEV6574</strain>
        <strain evidence="11 12">MB42</strain>
    </source>
</reference>